<dbReference type="InterPro" id="IPR036291">
    <property type="entry name" value="NAD(P)-bd_dom_sf"/>
</dbReference>
<proteinExistence type="inferred from homology"/>
<dbReference type="FunFam" id="3.40.50.720:FF:000084">
    <property type="entry name" value="Short-chain dehydrogenase reductase"/>
    <property type="match status" value="1"/>
</dbReference>
<reference evidence="2" key="2">
    <citation type="submission" date="2022-03" db="EMBL/GenBank/DDBJ databases">
        <title>Draft title - Genomic analysis of global carrot germplasm unveils the trajectory of domestication and the origin of high carotenoid orange carrot.</title>
        <authorList>
            <person name="Iorizzo M."/>
            <person name="Ellison S."/>
            <person name="Senalik D."/>
            <person name="Macko-Podgorni A."/>
            <person name="Grzebelus D."/>
            <person name="Bostan H."/>
            <person name="Rolling W."/>
            <person name="Curaba J."/>
            <person name="Simon P."/>
        </authorList>
    </citation>
    <scope>NUCLEOTIDE SEQUENCE</scope>
    <source>
        <tissue evidence="2">Leaf</tissue>
    </source>
</reference>
<dbReference type="EMBL" id="CP093351">
    <property type="protein sequence ID" value="WOH14611.1"/>
    <property type="molecule type" value="Genomic_DNA"/>
</dbReference>
<sequence length="282" mass="30445">MEAWSNLEGKVVMVTGASSGFGRELCVDLAKAGCQVIAAARRTNRLQSLCEEINTSPHATELTNAPISGSISCRAEAVELDVAGDEETIKMAVEKAWKCFGRIDALVNNAGIRGGVKSSLELSEEEWNNVVRTNLTGSWLVSKHVGLRMVEAVQEGCIINISSTGGLNRTLSKGLLAYGSSKTGLNSMTKIMALELGKHNIRVNSICPDIFKSEITEGLMRKEWMKNVAERTVPLKAFLTPDPALSSLVRYLIHDTSKYVTGNIFIVDSGTTLPGLPIFSSL</sequence>
<dbReference type="SUPFAM" id="SSF51735">
    <property type="entry name" value="NAD(P)-binding Rossmann-fold domains"/>
    <property type="match status" value="1"/>
</dbReference>
<evidence type="ECO:0000313" key="3">
    <source>
        <dbReference type="Proteomes" id="UP000077755"/>
    </source>
</evidence>
<dbReference type="PRINTS" id="PR00080">
    <property type="entry name" value="SDRFAMILY"/>
</dbReference>
<keyword evidence="3" id="KW-1185">Reference proteome</keyword>
<dbReference type="PANTHER" id="PTHR44375:SF5">
    <property type="entry name" value="3-OXOACYL-[ACYL-CARRIER-PROTEIN] REDUCTASE FABG-LIKE"/>
    <property type="match status" value="1"/>
</dbReference>
<evidence type="ECO:0000256" key="1">
    <source>
        <dbReference type="RuleBase" id="RU000363"/>
    </source>
</evidence>
<organism evidence="2 3">
    <name type="scientific">Daucus carota subsp. sativus</name>
    <name type="common">Carrot</name>
    <dbReference type="NCBI Taxonomy" id="79200"/>
    <lineage>
        <taxon>Eukaryota</taxon>
        <taxon>Viridiplantae</taxon>
        <taxon>Streptophyta</taxon>
        <taxon>Embryophyta</taxon>
        <taxon>Tracheophyta</taxon>
        <taxon>Spermatophyta</taxon>
        <taxon>Magnoliopsida</taxon>
        <taxon>eudicotyledons</taxon>
        <taxon>Gunneridae</taxon>
        <taxon>Pentapetalae</taxon>
        <taxon>asterids</taxon>
        <taxon>campanulids</taxon>
        <taxon>Apiales</taxon>
        <taxon>Apiaceae</taxon>
        <taxon>Apioideae</taxon>
        <taxon>Scandiceae</taxon>
        <taxon>Daucinae</taxon>
        <taxon>Daucus</taxon>
        <taxon>Daucus sect. Daucus</taxon>
    </lineage>
</organism>
<protein>
    <submittedName>
        <fullName evidence="2">Uncharacterized protein</fullName>
    </submittedName>
</protein>
<dbReference type="KEGG" id="dcr:108202164"/>
<reference evidence="2" key="1">
    <citation type="journal article" date="2016" name="Nat. Genet.">
        <title>A high-quality carrot genome assembly provides new insights into carotenoid accumulation and asterid genome evolution.</title>
        <authorList>
            <person name="Iorizzo M."/>
            <person name="Ellison S."/>
            <person name="Senalik D."/>
            <person name="Zeng P."/>
            <person name="Satapoomin P."/>
            <person name="Huang J."/>
            <person name="Bowman M."/>
            <person name="Iovene M."/>
            <person name="Sanseverino W."/>
            <person name="Cavagnaro P."/>
            <person name="Yildiz M."/>
            <person name="Macko-Podgorni A."/>
            <person name="Moranska E."/>
            <person name="Grzebelus E."/>
            <person name="Grzebelus D."/>
            <person name="Ashrafi H."/>
            <person name="Zheng Z."/>
            <person name="Cheng S."/>
            <person name="Spooner D."/>
            <person name="Van Deynze A."/>
            <person name="Simon P."/>
        </authorList>
    </citation>
    <scope>NUCLEOTIDE SEQUENCE</scope>
    <source>
        <tissue evidence="2">Leaf</tissue>
    </source>
</reference>
<dbReference type="Gene3D" id="3.40.50.720">
    <property type="entry name" value="NAD(P)-binding Rossmann-like Domain"/>
    <property type="match status" value="1"/>
</dbReference>
<dbReference type="PRINTS" id="PR00081">
    <property type="entry name" value="GDHRDH"/>
</dbReference>
<gene>
    <name evidence="2" type="ORF">DCAR_0934131</name>
</gene>
<dbReference type="PANTHER" id="PTHR44375">
    <property type="entry name" value="BETA-KETOACYL-ACP REDUCTASE-LIKE PROTEIN-RELATED"/>
    <property type="match status" value="1"/>
</dbReference>
<evidence type="ECO:0000313" key="2">
    <source>
        <dbReference type="EMBL" id="WOH14611.1"/>
    </source>
</evidence>
<dbReference type="AlphaFoldDB" id="A0AAF0XY29"/>
<name>A0AAF0XY29_DAUCS</name>
<dbReference type="Pfam" id="PF00106">
    <property type="entry name" value="adh_short"/>
    <property type="match status" value="1"/>
</dbReference>
<accession>A0AAF0XY29</accession>
<dbReference type="GO" id="GO:0016616">
    <property type="term" value="F:oxidoreductase activity, acting on the CH-OH group of donors, NAD or NADP as acceptor"/>
    <property type="evidence" value="ECO:0007669"/>
    <property type="project" value="UniProtKB-ARBA"/>
</dbReference>
<dbReference type="Proteomes" id="UP000077755">
    <property type="component" value="Chromosome 9"/>
</dbReference>
<comment type="similarity">
    <text evidence="1">Belongs to the short-chain dehydrogenases/reductases (SDR) family.</text>
</comment>
<dbReference type="CDD" id="cd05233">
    <property type="entry name" value="SDR_c"/>
    <property type="match status" value="1"/>
</dbReference>
<dbReference type="InterPro" id="IPR002347">
    <property type="entry name" value="SDR_fam"/>
</dbReference>